<dbReference type="SUPFAM" id="SSF75625">
    <property type="entry name" value="YebC-like"/>
    <property type="match status" value="1"/>
</dbReference>
<feature type="domain" description="TACO1/YebC-like second and third" evidence="7">
    <location>
        <begin position="82"/>
        <end position="237"/>
    </location>
</feature>
<evidence type="ECO:0000259" key="7">
    <source>
        <dbReference type="Pfam" id="PF01709"/>
    </source>
</evidence>
<dbReference type="InterPro" id="IPR029072">
    <property type="entry name" value="YebC-like"/>
</dbReference>
<evidence type="ECO:0000259" key="8">
    <source>
        <dbReference type="Pfam" id="PF20772"/>
    </source>
</evidence>
<dbReference type="NCBIfam" id="NF009044">
    <property type="entry name" value="PRK12378.1"/>
    <property type="match status" value="1"/>
</dbReference>
<proteinExistence type="inferred from homology"/>
<dbReference type="GO" id="GO:0006355">
    <property type="term" value="P:regulation of DNA-templated transcription"/>
    <property type="evidence" value="ECO:0007669"/>
    <property type="project" value="UniProtKB-UniRule"/>
</dbReference>
<comment type="caution">
    <text evidence="9">The sequence shown here is derived from an EMBL/GenBank/DDBJ whole genome shotgun (WGS) entry which is preliminary data.</text>
</comment>
<evidence type="ECO:0000256" key="2">
    <source>
        <dbReference type="ARBA" id="ARBA00022490"/>
    </source>
</evidence>
<dbReference type="Proteomes" id="UP000320146">
    <property type="component" value="Unassembled WGS sequence"/>
</dbReference>
<reference evidence="9 10" key="1">
    <citation type="submission" date="2019-02" db="EMBL/GenBank/DDBJ databases">
        <title>Prokaryotic population dynamics and viral predation in marine succession experiment using metagenomics: the confinement effect.</title>
        <authorList>
            <person name="Haro-Moreno J.M."/>
            <person name="Rodriguez-Valera F."/>
            <person name="Lopez-Perez M."/>
        </authorList>
    </citation>
    <scope>NUCLEOTIDE SEQUENCE [LARGE SCALE GENOMIC DNA]</scope>
    <source>
        <strain evidence="9">MED-G166</strain>
    </source>
</reference>
<evidence type="ECO:0000256" key="5">
    <source>
        <dbReference type="ARBA" id="ARBA00023163"/>
    </source>
</evidence>
<dbReference type="InterPro" id="IPR049083">
    <property type="entry name" value="TACO1_YebC_N"/>
</dbReference>
<accession>A0A520MTA4</accession>
<keyword evidence="2 6" id="KW-0963">Cytoplasm</keyword>
<dbReference type="GO" id="GO:0005829">
    <property type="term" value="C:cytosol"/>
    <property type="evidence" value="ECO:0007669"/>
    <property type="project" value="TreeGrafter"/>
</dbReference>
<dbReference type="Gene3D" id="3.30.70.980">
    <property type="match status" value="2"/>
</dbReference>
<dbReference type="InterPro" id="IPR017856">
    <property type="entry name" value="Integrase-like_N"/>
</dbReference>
<comment type="similarity">
    <text evidence="1 6">Belongs to the TACO1 family.</text>
</comment>
<name>A0A520MTA4_9GAMM</name>
<evidence type="ECO:0000256" key="1">
    <source>
        <dbReference type="ARBA" id="ARBA00008724"/>
    </source>
</evidence>
<dbReference type="InterPro" id="IPR026564">
    <property type="entry name" value="Transcrip_reg_TACO1-like_dom3"/>
</dbReference>
<sequence length="246" mass="26907">MAGHSKWANIKHRKARQDAKRGAVFTKIIRELTVAAKDGGPIVEDNPRLRLAQDKALSANMTKDTINRAIQRGAGGQEGQNLEEVIYEGYAPGGVAVFIKTLTDNKNRTVSEIRHAFTKYGGNLGTSGSVAYLFEAKGKVLVDADLTNEALYDIAAENGADDINELDESKTELVCDPKDLSNLKEKLELGNFKVEASEIVMETETNISLDAEQSEKNIKLTDAIEDLDDVQEVFTNADLDQSVFTS</sequence>
<gene>
    <name evidence="9" type="ORF">EVA99_01495</name>
</gene>
<dbReference type="NCBIfam" id="TIGR01033">
    <property type="entry name" value="YebC/PmpR family DNA-binding transcriptional regulator"/>
    <property type="match status" value="1"/>
</dbReference>
<dbReference type="Pfam" id="PF20772">
    <property type="entry name" value="TACO1_YebC_N"/>
    <property type="match status" value="1"/>
</dbReference>
<dbReference type="FunFam" id="1.10.10.200:FF:000001">
    <property type="entry name" value="Probable transcriptional regulatory protein YebC"/>
    <property type="match status" value="1"/>
</dbReference>
<dbReference type="InterPro" id="IPR002876">
    <property type="entry name" value="Transcrip_reg_TACO1-like"/>
</dbReference>
<protein>
    <recommendedName>
        <fullName evidence="6">Probable transcriptional regulatory protein EVA99_01495</fullName>
    </recommendedName>
</protein>
<dbReference type="GO" id="GO:0003677">
    <property type="term" value="F:DNA binding"/>
    <property type="evidence" value="ECO:0007669"/>
    <property type="project" value="UniProtKB-UniRule"/>
</dbReference>
<dbReference type="HAMAP" id="MF_00693">
    <property type="entry name" value="Transcrip_reg_TACO1"/>
    <property type="match status" value="1"/>
</dbReference>
<evidence type="ECO:0000256" key="6">
    <source>
        <dbReference type="HAMAP-Rule" id="MF_00693"/>
    </source>
</evidence>
<dbReference type="PANTHER" id="PTHR12532:SF6">
    <property type="entry name" value="TRANSCRIPTIONAL REGULATORY PROTEIN YEBC-RELATED"/>
    <property type="match status" value="1"/>
</dbReference>
<evidence type="ECO:0000313" key="10">
    <source>
        <dbReference type="Proteomes" id="UP000320146"/>
    </source>
</evidence>
<evidence type="ECO:0000256" key="4">
    <source>
        <dbReference type="ARBA" id="ARBA00023125"/>
    </source>
</evidence>
<evidence type="ECO:0000256" key="3">
    <source>
        <dbReference type="ARBA" id="ARBA00023015"/>
    </source>
</evidence>
<dbReference type="Gene3D" id="1.10.10.200">
    <property type="match status" value="1"/>
</dbReference>
<dbReference type="InterPro" id="IPR048300">
    <property type="entry name" value="TACO1_YebC-like_2nd/3rd_dom"/>
</dbReference>
<feature type="domain" description="TACO1/YebC-like N-terminal" evidence="8">
    <location>
        <begin position="5"/>
        <end position="75"/>
    </location>
</feature>
<evidence type="ECO:0000313" key="9">
    <source>
        <dbReference type="EMBL" id="RZO24450.1"/>
    </source>
</evidence>
<dbReference type="EMBL" id="SHBL01000007">
    <property type="protein sequence ID" value="RZO24450.1"/>
    <property type="molecule type" value="Genomic_DNA"/>
</dbReference>
<comment type="subcellular location">
    <subcellularLocation>
        <location evidence="6">Cytoplasm</location>
    </subcellularLocation>
</comment>
<dbReference type="Pfam" id="PF01709">
    <property type="entry name" value="Transcrip_reg"/>
    <property type="match status" value="1"/>
</dbReference>
<keyword evidence="3 6" id="KW-0805">Transcription regulation</keyword>
<keyword evidence="5 6" id="KW-0804">Transcription</keyword>
<dbReference type="PANTHER" id="PTHR12532">
    <property type="entry name" value="TRANSLATIONAL ACTIVATOR OF CYTOCHROME C OXIDASE 1"/>
    <property type="match status" value="1"/>
</dbReference>
<keyword evidence="4 6" id="KW-0238">DNA-binding</keyword>
<organism evidence="9 10">
    <name type="scientific">SAR86 cluster bacterium</name>
    <dbReference type="NCBI Taxonomy" id="2030880"/>
    <lineage>
        <taxon>Bacteria</taxon>
        <taxon>Pseudomonadati</taxon>
        <taxon>Pseudomonadota</taxon>
        <taxon>Gammaproteobacteria</taxon>
        <taxon>SAR86 cluster</taxon>
    </lineage>
</organism>
<dbReference type="NCBIfam" id="NF001030">
    <property type="entry name" value="PRK00110.1"/>
    <property type="match status" value="1"/>
</dbReference>
<dbReference type="AlphaFoldDB" id="A0A520MTA4"/>